<dbReference type="Pfam" id="PF11279">
    <property type="entry name" value="DUF3080"/>
    <property type="match status" value="1"/>
</dbReference>
<reference evidence="1 2" key="1">
    <citation type="submission" date="2022-11" db="EMBL/GenBank/DDBJ databases">
        <title>Spartinivicinus poritis sp. nov., isolated from scleractinian coral Porites lutea.</title>
        <authorList>
            <person name="Zhang G."/>
            <person name="Cai L."/>
            <person name="Wei Q."/>
        </authorList>
    </citation>
    <scope>NUCLEOTIDE SEQUENCE [LARGE SCALE GENOMIC DNA]</scope>
    <source>
        <strain evidence="1 2">A2-2</strain>
    </source>
</reference>
<name>A0ABT5UC12_9GAMM</name>
<accession>A0ABT5UC12</accession>
<dbReference type="RefSeq" id="WP_274690257.1">
    <property type="nucleotide sequence ID" value="NZ_JAPMOU010000026.1"/>
</dbReference>
<proteinExistence type="predicted"/>
<dbReference type="InterPro" id="IPR021431">
    <property type="entry name" value="DUF3080"/>
</dbReference>
<evidence type="ECO:0000313" key="1">
    <source>
        <dbReference type="EMBL" id="MDE1463924.1"/>
    </source>
</evidence>
<dbReference type="EMBL" id="JAPMOU010000026">
    <property type="protein sequence ID" value="MDE1463924.1"/>
    <property type="molecule type" value="Genomic_DNA"/>
</dbReference>
<sequence>MTIGLLLTALCLSSCNQQPSAEAMMDNYLGRIARTLAIDNKSPQPAPLKLNLDKRTLKLPLPDVRLDLFDVLAITHCQPLTQKLAERNSALGKVMADTHRFLFEVTLLAAINQCLAHPETQNNNQLVKQLQDWLQQKTAALPATLWNSLFATDEMLLSLSFSTPPLAPNKRRAEGSIAALTFFTAQAKHMPDKLTHLAPQSAWDQHFQQLYQRRYLGELSQATQLAIVNLTTISHWLEQRQKTRPLCPQNKPTPKARILNTVFRKFYIGEVQPYLAHLNQLQVEWQQAMQRLLQQLSTQSAHPIWLRFKRELIGQPNQPALQLILFKQATKRHARAWEQLLQQCRLMPQLSD</sequence>
<evidence type="ECO:0000313" key="2">
    <source>
        <dbReference type="Proteomes" id="UP001528823"/>
    </source>
</evidence>
<keyword evidence="2" id="KW-1185">Reference proteome</keyword>
<dbReference type="Proteomes" id="UP001528823">
    <property type="component" value="Unassembled WGS sequence"/>
</dbReference>
<comment type="caution">
    <text evidence="1">The sequence shown here is derived from an EMBL/GenBank/DDBJ whole genome shotgun (WGS) entry which is preliminary data.</text>
</comment>
<protein>
    <submittedName>
        <fullName evidence="1">DUF3080 family protein</fullName>
    </submittedName>
</protein>
<organism evidence="1 2">
    <name type="scientific">Spartinivicinus poritis</name>
    <dbReference type="NCBI Taxonomy" id="2994640"/>
    <lineage>
        <taxon>Bacteria</taxon>
        <taxon>Pseudomonadati</taxon>
        <taxon>Pseudomonadota</taxon>
        <taxon>Gammaproteobacteria</taxon>
        <taxon>Oceanospirillales</taxon>
        <taxon>Zooshikellaceae</taxon>
        <taxon>Spartinivicinus</taxon>
    </lineage>
</organism>
<gene>
    <name evidence="1" type="ORF">ORQ98_18380</name>
</gene>